<keyword evidence="3" id="KW-1185">Reference proteome</keyword>
<accession>A0A6G6Y178</accession>
<feature type="region of interest" description="Disordered" evidence="1">
    <location>
        <begin position="1"/>
        <end position="59"/>
    </location>
</feature>
<dbReference type="EMBL" id="CP049109">
    <property type="protein sequence ID" value="QIG78326.1"/>
    <property type="molecule type" value="Genomic_DNA"/>
</dbReference>
<dbReference type="Proteomes" id="UP000501568">
    <property type="component" value="Chromosome"/>
</dbReference>
<evidence type="ECO:0000313" key="2">
    <source>
        <dbReference type="EMBL" id="QIG78326.1"/>
    </source>
</evidence>
<protein>
    <submittedName>
        <fullName evidence="2">Uncharacterized protein</fullName>
    </submittedName>
</protein>
<dbReference type="KEGG" id="spzr:G5C33_06345"/>
<dbReference type="AlphaFoldDB" id="A0A6G6Y178"/>
<organism evidence="2 3">
    <name type="scientific">Stakelama tenebrarum</name>
    <dbReference type="NCBI Taxonomy" id="2711215"/>
    <lineage>
        <taxon>Bacteria</taxon>
        <taxon>Pseudomonadati</taxon>
        <taxon>Pseudomonadota</taxon>
        <taxon>Alphaproteobacteria</taxon>
        <taxon>Sphingomonadales</taxon>
        <taxon>Sphingomonadaceae</taxon>
        <taxon>Stakelama</taxon>
    </lineage>
</organism>
<gene>
    <name evidence="2" type="ORF">G5C33_06345</name>
</gene>
<proteinExistence type="predicted"/>
<dbReference type="RefSeq" id="WP_165325325.1">
    <property type="nucleotide sequence ID" value="NZ_CP049109.1"/>
</dbReference>
<feature type="compositionally biased region" description="Polar residues" evidence="1">
    <location>
        <begin position="43"/>
        <end position="52"/>
    </location>
</feature>
<reference evidence="2 3" key="1">
    <citation type="submission" date="2020-02" db="EMBL/GenBank/DDBJ databases">
        <authorList>
            <person name="Zheng R.K."/>
            <person name="Sun C.M."/>
        </authorList>
    </citation>
    <scope>NUCLEOTIDE SEQUENCE [LARGE SCALE GENOMIC DNA]</scope>
    <source>
        <strain evidence="3">zrk23</strain>
    </source>
</reference>
<evidence type="ECO:0000256" key="1">
    <source>
        <dbReference type="SAM" id="MobiDB-lite"/>
    </source>
</evidence>
<name>A0A6G6Y178_9SPHN</name>
<feature type="region of interest" description="Disordered" evidence="1">
    <location>
        <begin position="177"/>
        <end position="197"/>
    </location>
</feature>
<evidence type="ECO:0000313" key="3">
    <source>
        <dbReference type="Proteomes" id="UP000501568"/>
    </source>
</evidence>
<sequence>MNGLTGDCAGPSNAGFQPLDRMERAATSGGTGRKSSLPPAASIASQRKSSGTGARRGQLGDFTRCYSTLQPDDLHTIGTSKSRFARKSVDALPQNGNQPADLAPFSMRQALRPVCSPDSTMHDADPVKMPGRSRRDIHIIRNNECLVMDGLLLPRRAPSIAKRFSVLIESKKASDSPRASGIIDQKNHGNCKARVFP</sequence>